<dbReference type="GO" id="GO:0005576">
    <property type="term" value="C:extracellular region"/>
    <property type="evidence" value="ECO:0007669"/>
    <property type="project" value="UniProtKB-SubCell"/>
</dbReference>
<dbReference type="PANTHER" id="PTHR48112">
    <property type="entry name" value="HIGH MOBILITY GROUP PROTEIN DSP1"/>
    <property type="match status" value="1"/>
</dbReference>
<evidence type="ECO:0000256" key="2">
    <source>
        <dbReference type="ARBA" id="ARBA00004613"/>
    </source>
</evidence>
<dbReference type="PANTHER" id="PTHR48112:SF3">
    <property type="entry name" value="HIGH MOBILITY GROUP PROTEIN B2"/>
    <property type="match status" value="1"/>
</dbReference>
<keyword evidence="9" id="KW-1015">Disulfide bond</keyword>
<evidence type="ECO:0000256" key="5">
    <source>
        <dbReference type="ARBA" id="ARBA00022588"/>
    </source>
</evidence>
<evidence type="ECO:0000256" key="8">
    <source>
        <dbReference type="ARBA" id="ARBA00023125"/>
    </source>
</evidence>
<organism evidence="13 14">
    <name type="scientific">Oncorhynchus tshawytscha</name>
    <name type="common">Chinook salmon</name>
    <name type="synonym">Salmo tshawytscha</name>
    <dbReference type="NCBI Taxonomy" id="74940"/>
    <lineage>
        <taxon>Eukaryota</taxon>
        <taxon>Metazoa</taxon>
        <taxon>Chordata</taxon>
        <taxon>Craniata</taxon>
        <taxon>Vertebrata</taxon>
        <taxon>Euteleostomi</taxon>
        <taxon>Actinopterygii</taxon>
        <taxon>Neopterygii</taxon>
        <taxon>Teleostei</taxon>
        <taxon>Protacanthopterygii</taxon>
        <taxon>Salmoniformes</taxon>
        <taxon>Salmonidae</taxon>
        <taxon>Salmoninae</taxon>
        <taxon>Oncorhynchus</taxon>
    </lineage>
</organism>
<accession>A0A8C8IUU3</accession>
<dbReference type="Proteomes" id="UP000694402">
    <property type="component" value="Unassembled WGS sequence"/>
</dbReference>
<keyword evidence="8" id="KW-0238">DNA-binding</keyword>
<dbReference type="SUPFAM" id="SSF47095">
    <property type="entry name" value="HMG-box"/>
    <property type="match status" value="1"/>
</dbReference>
<evidence type="ECO:0000256" key="7">
    <source>
        <dbReference type="ARBA" id="ARBA00023097"/>
    </source>
</evidence>
<comment type="subcellular location">
    <subcellularLocation>
        <location evidence="1">Cytoplasm</location>
    </subcellularLocation>
    <subcellularLocation>
        <location evidence="2">Secreted</location>
    </subcellularLocation>
</comment>
<keyword evidence="4" id="KW-0964">Secreted</keyword>
<evidence type="ECO:0000313" key="14">
    <source>
        <dbReference type="Proteomes" id="UP000694402"/>
    </source>
</evidence>
<evidence type="ECO:0000313" key="13">
    <source>
        <dbReference type="Ensembl" id="ENSOTSP00005081590.1"/>
    </source>
</evidence>
<evidence type="ECO:0000256" key="6">
    <source>
        <dbReference type="ARBA" id="ARBA00022859"/>
    </source>
</evidence>
<dbReference type="Gene3D" id="1.10.30.10">
    <property type="entry name" value="High mobility group box domain"/>
    <property type="match status" value="1"/>
</dbReference>
<evidence type="ECO:0000256" key="11">
    <source>
        <dbReference type="ARBA" id="ARBA00023198"/>
    </source>
</evidence>
<dbReference type="InterPro" id="IPR050342">
    <property type="entry name" value="HMGB"/>
</dbReference>
<evidence type="ECO:0000256" key="3">
    <source>
        <dbReference type="ARBA" id="ARBA00022490"/>
    </source>
</evidence>
<reference evidence="13" key="2">
    <citation type="submission" date="2025-09" db="UniProtKB">
        <authorList>
            <consortium name="Ensembl"/>
        </authorList>
    </citation>
    <scope>IDENTIFICATION</scope>
</reference>
<feature type="domain" description="HMG box" evidence="12">
    <location>
        <begin position="6"/>
        <end position="45"/>
    </location>
</feature>
<dbReference type="Ensembl" id="ENSOTST00005088396.2">
    <property type="protein sequence ID" value="ENSOTSP00005081590.1"/>
    <property type="gene ID" value="ENSOTSG00005038382.2"/>
</dbReference>
<keyword evidence="10" id="KW-0233">DNA recombination</keyword>
<dbReference type="CDD" id="cd21978">
    <property type="entry name" value="HMG-box_HMGB_rpt1"/>
    <property type="match status" value="1"/>
</dbReference>
<evidence type="ECO:0000256" key="9">
    <source>
        <dbReference type="ARBA" id="ARBA00023157"/>
    </source>
</evidence>
<keyword evidence="6" id="KW-0391">Immunity</keyword>
<keyword evidence="14" id="KW-1185">Reference proteome</keyword>
<dbReference type="GO" id="GO:0006357">
    <property type="term" value="P:regulation of transcription by RNA polymerase II"/>
    <property type="evidence" value="ECO:0007669"/>
    <property type="project" value="TreeGrafter"/>
</dbReference>
<proteinExistence type="predicted"/>
<keyword evidence="5" id="KW-0399">Innate immunity</keyword>
<protein>
    <recommendedName>
        <fullName evidence="12">HMG box domain-containing protein</fullName>
    </recommendedName>
</protein>
<dbReference type="GO" id="GO:0003677">
    <property type="term" value="F:DNA binding"/>
    <property type="evidence" value="ECO:0007669"/>
    <property type="project" value="UniProtKB-KW"/>
</dbReference>
<dbReference type="InterPro" id="IPR009071">
    <property type="entry name" value="HMG_box_dom"/>
</dbReference>
<dbReference type="Pfam" id="PF09011">
    <property type="entry name" value="HMG_box_2"/>
    <property type="match status" value="1"/>
</dbReference>
<sequence length="106" mass="11905">MTGKDPNKPKGKTSSYVFFVATCREEHKKKHPGTSVNFSEFSKKSNTPEGPQCWGSAWQMCCCLPLPPGGRPVRKSRIQLQWEVFSPRVLSLVMSFEATMVLNAKL</sequence>
<reference evidence="13" key="1">
    <citation type="submission" date="2025-08" db="UniProtKB">
        <authorList>
            <consortium name="Ensembl"/>
        </authorList>
    </citation>
    <scope>IDENTIFICATION</scope>
</reference>
<keyword evidence="3" id="KW-0963">Cytoplasm</keyword>
<evidence type="ECO:0000259" key="12">
    <source>
        <dbReference type="Pfam" id="PF09011"/>
    </source>
</evidence>
<evidence type="ECO:0000256" key="1">
    <source>
        <dbReference type="ARBA" id="ARBA00004496"/>
    </source>
</evidence>
<dbReference type="GO" id="GO:0006310">
    <property type="term" value="P:DNA recombination"/>
    <property type="evidence" value="ECO:0007669"/>
    <property type="project" value="UniProtKB-KW"/>
</dbReference>
<name>A0A8C8IUU3_ONCTS</name>
<evidence type="ECO:0000256" key="10">
    <source>
        <dbReference type="ARBA" id="ARBA00023172"/>
    </source>
</evidence>
<dbReference type="GO" id="GO:0006954">
    <property type="term" value="P:inflammatory response"/>
    <property type="evidence" value="ECO:0007669"/>
    <property type="project" value="UniProtKB-KW"/>
</dbReference>
<dbReference type="GO" id="GO:0005737">
    <property type="term" value="C:cytoplasm"/>
    <property type="evidence" value="ECO:0007669"/>
    <property type="project" value="UniProtKB-SubCell"/>
</dbReference>
<dbReference type="InterPro" id="IPR036910">
    <property type="entry name" value="HMG_box_dom_sf"/>
</dbReference>
<keyword evidence="11" id="KW-0395">Inflammatory response</keyword>
<dbReference type="AlphaFoldDB" id="A0A8C8IUU3"/>
<evidence type="ECO:0000256" key="4">
    <source>
        <dbReference type="ARBA" id="ARBA00022525"/>
    </source>
</evidence>
<keyword evidence="7" id="KW-0558">Oxidation</keyword>
<dbReference type="GO" id="GO:0045087">
    <property type="term" value="P:innate immune response"/>
    <property type="evidence" value="ECO:0007669"/>
    <property type="project" value="UniProtKB-KW"/>
</dbReference>